<feature type="non-terminal residue" evidence="1">
    <location>
        <position position="1"/>
    </location>
</feature>
<reference evidence="1 2" key="1">
    <citation type="submission" date="2012-02" db="EMBL/GenBank/DDBJ databases">
        <title>Improved High-Quality Draft Sequence of Rhizobium leguminosarum bv. trifolii WSM597.</title>
        <authorList>
            <consortium name="US DOE Joint Genome Institute"/>
            <person name="Lucas S."/>
            <person name="Han J."/>
            <person name="Lapidus A."/>
            <person name="Cheng J.-F."/>
            <person name="Goodwin L."/>
            <person name="Pitluck S."/>
            <person name="Peters L."/>
            <person name="Ovchinnikova G."/>
            <person name="Held B."/>
            <person name="Detter J.C."/>
            <person name="Han C."/>
            <person name="Tapia R."/>
            <person name="Land M."/>
            <person name="Hauser L."/>
            <person name="Kyrpides N."/>
            <person name="Ivanova N."/>
            <person name="Pagani I."/>
            <person name="Brau L."/>
            <person name="Yates R."/>
            <person name="O'Hara G."/>
            <person name="Rui T."/>
            <person name="Howieson J."/>
            <person name="Reeve W."/>
            <person name="Woyke T."/>
        </authorList>
    </citation>
    <scope>NUCLEOTIDE SEQUENCE [LARGE SCALE GENOMIC DNA]</scope>
    <source>
        <strain evidence="1 2">WSM597</strain>
    </source>
</reference>
<proteinExistence type="predicted"/>
<gene>
    <name evidence="1" type="ORF">Rleg9DRAFT_7141</name>
</gene>
<organism evidence="1 2">
    <name type="scientific">Rhizobium leguminosarum bv. trifolii WSM597</name>
    <dbReference type="NCBI Taxonomy" id="754764"/>
    <lineage>
        <taxon>Bacteria</taxon>
        <taxon>Pseudomonadati</taxon>
        <taxon>Pseudomonadota</taxon>
        <taxon>Alphaproteobacteria</taxon>
        <taxon>Hyphomicrobiales</taxon>
        <taxon>Rhizobiaceae</taxon>
        <taxon>Rhizobium/Agrobacterium group</taxon>
        <taxon>Rhizobium</taxon>
    </lineage>
</organism>
<dbReference type="AlphaFoldDB" id="J0HCG4"/>
<accession>J0HCG4</accession>
<dbReference type="EMBL" id="JH719381">
    <property type="protein sequence ID" value="EJB08113.1"/>
    <property type="molecule type" value="Genomic_DNA"/>
</dbReference>
<name>J0HCG4_RHILT</name>
<evidence type="ECO:0000313" key="1">
    <source>
        <dbReference type="EMBL" id="EJB08113.1"/>
    </source>
</evidence>
<protein>
    <submittedName>
        <fullName evidence="1">Uncharacterized protein</fullName>
    </submittedName>
</protein>
<evidence type="ECO:0000313" key="2">
    <source>
        <dbReference type="Proteomes" id="UP000005092"/>
    </source>
</evidence>
<dbReference type="HOGENOM" id="CLU_3092318_0_0_5"/>
<sequence>VPDWAPAAFGQKPGNSVPHVVRMSLAQDGATAELSHTWYDHTMARYVSRLR</sequence>
<dbReference type="Proteomes" id="UP000005092">
    <property type="component" value="Unassembled WGS sequence"/>
</dbReference>